<feature type="domain" description="NAD-dependent DNA ligase N-terminal" evidence="6">
    <location>
        <begin position="1"/>
        <end position="304"/>
    </location>
</feature>
<dbReference type="Proteomes" id="UP000789570">
    <property type="component" value="Unassembled WGS sequence"/>
</dbReference>
<name>A0A9N9IJ05_9GLOM</name>
<dbReference type="InterPro" id="IPR013839">
    <property type="entry name" value="DNAligase_adenylation"/>
</dbReference>
<dbReference type="InterPro" id="IPR004150">
    <property type="entry name" value="NAD_DNA_ligase_OB"/>
</dbReference>
<evidence type="ECO:0000256" key="4">
    <source>
        <dbReference type="ARBA" id="ARBA00023027"/>
    </source>
</evidence>
<dbReference type="CDD" id="cd00114">
    <property type="entry name" value="LIGANc"/>
    <property type="match status" value="1"/>
</dbReference>
<evidence type="ECO:0000256" key="3">
    <source>
        <dbReference type="ARBA" id="ARBA00022705"/>
    </source>
</evidence>
<dbReference type="SMART" id="SM00532">
    <property type="entry name" value="LIGANc"/>
    <property type="match status" value="1"/>
</dbReference>
<dbReference type="EC" id="6.5.1.2" evidence="1"/>
<dbReference type="SUPFAM" id="SSF50249">
    <property type="entry name" value="Nucleic acid-binding proteins"/>
    <property type="match status" value="1"/>
</dbReference>
<organism evidence="7 8">
    <name type="scientific">Funneliformis caledonium</name>
    <dbReference type="NCBI Taxonomy" id="1117310"/>
    <lineage>
        <taxon>Eukaryota</taxon>
        <taxon>Fungi</taxon>
        <taxon>Fungi incertae sedis</taxon>
        <taxon>Mucoromycota</taxon>
        <taxon>Glomeromycotina</taxon>
        <taxon>Glomeromycetes</taxon>
        <taxon>Glomerales</taxon>
        <taxon>Glomeraceae</taxon>
        <taxon>Funneliformis</taxon>
    </lineage>
</organism>
<dbReference type="EMBL" id="CAJVPQ010013930">
    <property type="protein sequence ID" value="CAG8737601.1"/>
    <property type="molecule type" value="Genomic_DNA"/>
</dbReference>
<evidence type="ECO:0000256" key="5">
    <source>
        <dbReference type="ARBA" id="ARBA00034005"/>
    </source>
</evidence>
<dbReference type="InterPro" id="IPR012340">
    <property type="entry name" value="NA-bd_OB-fold"/>
</dbReference>
<dbReference type="OrthoDB" id="446168at2759"/>
<keyword evidence="8" id="KW-1185">Reference proteome</keyword>
<gene>
    <name evidence="7" type="ORF">FCALED_LOCUS15406</name>
</gene>
<dbReference type="InterPro" id="IPR013840">
    <property type="entry name" value="DNAligase_N"/>
</dbReference>
<dbReference type="Pfam" id="PF01653">
    <property type="entry name" value="DNA_ligase_aden"/>
    <property type="match status" value="2"/>
</dbReference>
<evidence type="ECO:0000256" key="2">
    <source>
        <dbReference type="ARBA" id="ARBA00022598"/>
    </source>
</evidence>
<reference evidence="7" key="1">
    <citation type="submission" date="2021-06" db="EMBL/GenBank/DDBJ databases">
        <authorList>
            <person name="Kallberg Y."/>
            <person name="Tangrot J."/>
            <person name="Rosling A."/>
        </authorList>
    </citation>
    <scope>NUCLEOTIDE SEQUENCE</scope>
    <source>
        <strain evidence="7">UK204</strain>
    </source>
</reference>
<dbReference type="GO" id="GO:0006260">
    <property type="term" value="P:DNA replication"/>
    <property type="evidence" value="ECO:0007669"/>
    <property type="project" value="UniProtKB-KW"/>
</dbReference>
<protein>
    <recommendedName>
        <fullName evidence="1">DNA ligase (NAD(+))</fullName>
        <ecNumber evidence="1">6.5.1.2</ecNumber>
    </recommendedName>
</protein>
<keyword evidence="3" id="KW-0235">DNA replication</keyword>
<keyword evidence="4" id="KW-0520">NAD</keyword>
<dbReference type="Gene3D" id="1.10.287.610">
    <property type="entry name" value="Helix hairpin bin"/>
    <property type="match status" value="1"/>
</dbReference>
<keyword evidence="2" id="KW-0436">Ligase</keyword>
<dbReference type="AlphaFoldDB" id="A0A9N9IJ05"/>
<accession>A0A9N9IJ05</accession>
<comment type="catalytic activity">
    <reaction evidence="5">
        <text>NAD(+) + (deoxyribonucleotide)n-3'-hydroxyl + 5'-phospho-(deoxyribonucleotide)m = (deoxyribonucleotide)n+m + AMP + beta-nicotinamide D-nucleotide.</text>
        <dbReference type="EC" id="6.5.1.2"/>
    </reaction>
</comment>
<comment type="caution">
    <text evidence="7">The sequence shown here is derived from an EMBL/GenBank/DDBJ whole genome shotgun (WGS) entry which is preliminary data.</text>
</comment>
<dbReference type="GO" id="GO:0003911">
    <property type="term" value="F:DNA ligase (NAD+) activity"/>
    <property type="evidence" value="ECO:0007669"/>
    <property type="project" value="UniProtKB-EC"/>
</dbReference>
<sequence length="304" mass="35199">MQQLIKLLEKWNYEYNVLNKPTVADQVYDQTFQELKELEVKYDFVLPDSPTQKLGASVIKKFHPFKHKTPMLSLESTDKYEELVKFEERVKKKLGLNQIEYLCELKIDGLSASLHYSRGELNKLVTRDLPKKLPEETASLEIRGEIYLQKVEFQRLNKELIKKGLSPLANPRNAAAGTVRTLIPTQQRKLNFFAYQILGTNVCQNLEEVQAYFQEIKQQRDHLEFEIDGIVIKVNAYEHYEKLGQTNRFPRWAMAYKFPASVALSQIEDIQVEITRSGRVSYVAQIAPVSLLGSKISKATLHNY</sequence>
<dbReference type="Gene3D" id="2.40.50.140">
    <property type="entry name" value="Nucleic acid-binding proteins"/>
    <property type="match status" value="1"/>
</dbReference>
<evidence type="ECO:0000259" key="6">
    <source>
        <dbReference type="SMART" id="SM00532"/>
    </source>
</evidence>
<dbReference type="GO" id="GO:0006281">
    <property type="term" value="P:DNA repair"/>
    <property type="evidence" value="ECO:0007669"/>
    <property type="project" value="InterPro"/>
</dbReference>
<evidence type="ECO:0000313" key="8">
    <source>
        <dbReference type="Proteomes" id="UP000789570"/>
    </source>
</evidence>
<dbReference type="SUPFAM" id="SSF56091">
    <property type="entry name" value="DNA ligase/mRNA capping enzyme, catalytic domain"/>
    <property type="match status" value="1"/>
</dbReference>
<dbReference type="Gene3D" id="3.30.470.30">
    <property type="entry name" value="DNA ligase/mRNA capping enzyme"/>
    <property type="match status" value="2"/>
</dbReference>
<evidence type="ECO:0000256" key="1">
    <source>
        <dbReference type="ARBA" id="ARBA00012722"/>
    </source>
</evidence>
<evidence type="ECO:0000313" key="7">
    <source>
        <dbReference type="EMBL" id="CAG8737601.1"/>
    </source>
</evidence>
<feature type="non-terminal residue" evidence="7">
    <location>
        <position position="1"/>
    </location>
</feature>
<proteinExistence type="predicted"/>
<dbReference type="Pfam" id="PF03120">
    <property type="entry name" value="OB_DNA_ligase"/>
    <property type="match status" value="1"/>
</dbReference>